<evidence type="ECO:0000256" key="6">
    <source>
        <dbReference type="ARBA" id="ARBA00022826"/>
    </source>
</evidence>
<keyword evidence="5 13" id="KW-0812">Transmembrane</keyword>
<evidence type="ECO:0000256" key="5">
    <source>
        <dbReference type="ARBA" id="ARBA00022692"/>
    </source>
</evidence>
<dbReference type="KEGG" id="sxa:FMM02_09585"/>
<evidence type="ECO:0000256" key="12">
    <source>
        <dbReference type="ARBA" id="ARBA00034430"/>
    </source>
</evidence>
<keyword evidence="3" id="KW-0813">Transport</keyword>
<feature type="transmembrane region" description="Helical" evidence="13">
    <location>
        <begin position="33"/>
        <end position="56"/>
    </location>
</feature>
<dbReference type="Pfam" id="PF06736">
    <property type="entry name" value="TMEM175"/>
    <property type="match status" value="1"/>
</dbReference>
<evidence type="ECO:0000313" key="14">
    <source>
        <dbReference type="EMBL" id="QDP20179.1"/>
    </source>
</evidence>
<organism evidence="14 15">
    <name type="scientific">Sphingomonas xanthus</name>
    <dbReference type="NCBI Taxonomy" id="2594473"/>
    <lineage>
        <taxon>Bacteria</taxon>
        <taxon>Pseudomonadati</taxon>
        <taxon>Pseudomonadota</taxon>
        <taxon>Alphaproteobacteria</taxon>
        <taxon>Sphingomonadales</taxon>
        <taxon>Sphingomonadaceae</taxon>
        <taxon>Sphingomonas</taxon>
    </lineage>
</organism>
<evidence type="ECO:0000256" key="3">
    <source>
        <dbReference type="ARBA" id="ARBA00022448"/>
    </source>
</evidence>
<dbReference type="GO" id="GO:0005267">
    <property type="term" value="F:potassium channel activity"/>
    <property type="evidence" value="ECO:0007669"/>
    <property type="project" value="UniProtKB-KW"/>
</dbReference>
<feature type="transmembrane region" description="Helical" evidence="13">
    <location>
        <begin position="179"/>
        <end position="196"/>
    </location>
</feature>
<dbReference type="GO" id="GO:0015252">
    <property type="term" value="F:proton channel activity"/>
    <property type="evidence" value="ECO:0007669"/>
    <property type="project" value="InterPro"/>
</dbReference>
<proteinExistence type="inferred from homology"/>
<keyword evidence="15" id="KW-1185">Reference proteome</keyword>
<comment type="similarity">
    <text evidence="2">Belongs to the TMEM175 family.</text>
</comment>
<feature type="transmembrane region" description="Helical" evidence="13">
    <location>
        <begin position="108"/>
        <end position="135"/>
    </location>
</feature>
<evidence type="ECO:0000256" key="1">
    <source>
        <dbReference type="ARBA" id="ARBA00004141"/>
    </source>
</evidence>
<gene>
    <name evidence="14" type="ORF">FMM02_09585</name>
</gene>
<keyword evidence="10 13" id="KW-0472">Membrane</keyword>
<accession>A0A516ITG0</accession>
<name>A0A516ITG0_9SPHN</name>
<evidence type="ECO:0000256" key="11">
    <source>
        <dbReference type="ARBA" id="ARBA00023303"/>
    </source>
</evidence>
<dbReference type="AlphaFoldDB" id="A0A516ITG0"/>
<comment type="catalytic activity">
    <reaction evidence="12">
        <text>K(+)(in) = K(+)(out)</text>
        <dbReference type="Rhea" id="RHEA:29463"/>
        <dbReference type="ChEBI" id="CHEBI:29103"/>
    </reaction>
</comment>
<feature type="transmembrane region" description="Helical" evidence="13">
    <location>
        <begin position="68"/>
        <end position="88"/>
    </location>
</feature>
<keyword evidence="4" id="KW-0633">Potassium transport</keyword>
<keyword evidence="9" id="KW-0406">Ion transport</keyword>
<feature type="transmembrane region" description="Helical" evidence="13">
    <location>
        <begin position="7"/>
        <end position="27"/>
    </location>
</feature>
<keyword evidence="6" id="KW-0631">Potassium channel</keyword>
<protein>
    <submittedName>
        <fullName evidence="14">DUF1211 domain-containing protein</fullName>
    </submittedName>
</protein>
<keyword evidence="11" id="KW-0407">Ion channel</keyword>
<dbReference type="Proteomes" id="UP000321857">
    <property type="component" value="Chromosome"/>
</dbReference>
<evidence type="ECO:0000256" key="10">
    <source>
        <dbReference type="ARBA" id="ARBA00023136"/>
    </source>
</evidence>
<dbReference type="InterPro" id="IPR010617">
    <property type="entry name" value="TMEM175-like"/>
</dbReference>
<evidence type="ECO:0000256" key="8">
    <source>
        <dbReference type="ARBA" id="ARBA00022989"/>
    </source>
</evidence>
<dbReference type="RefSeq" id="WP_147494627.1">
    <property type="nucleotide sequence ID" value="NZ_CP041659.1"/>
</dbReference>
<evidence type="ECO:0000256" key="4">
    <source>
        <dbReference type="ARBA" id="ARBA00022538"/>
    </source>
</evidence>
<keyword evidence="7" id="KW-0630">Potassium</keyword>
<evidence type="ECO:0000256" key="7">
    <source>
        <dbReference type="ARBA" id="ARBA00022958"/>
    </source>
</evidence>
<evidence type="ECO:0000256" key="13">
    <source>
        <dbReference type="SAM" id="Phobius"/>
    </source>
</evidence>
<keyword evidence="8 13" id="KW-1133">Transmembrane helix</keyword>
<dbReference type="EMBL" id="CP041659">
    <property type="protein sequence ID" value="QDP20179.1"/>
    <property type="molecule type" value="Genomic_DNA"/>
</dbReference>
<reference evidence="14 15" key="1">
    <citation type="submission" date="2019-07" db="EMBL/GenBank/DDBJ databases">
        <title>Sphingomonas AE3 Genome sequencing and assembly.</title>
        <authorList>
            <person name="Kim H."/>
        </authorList>
    </citation>
    <scope>NUCLEOTIDE SEQUENCE [LARGE SCALE GENOMIC DNA]</scope>
    <source>
        <strain evidence="14 15">AE3</strain>
    </source>
</reference>
<sequence length="207" mass="22340">MTERLDNFTDAAFAFAISLLVIGGARAPDNFDALVGALGDIPAFAFGFAVMAMFWLGHVRWRKARGEGDGLSLFLTLLLVFLTLVYVQPLRGMAAATGLWFTGQGQGFGGSLSGLFAVYGTGFVAMSLVMAGLWADTLRESGLTHAERCNSRGERGIWLIMAATGALSIIVSMTRFGLFAAMLYATLPMTIFWYTARHDWGEAKETA</sequence>
<dbReference type="GO" id="GO:0016020">
    <property type="term" value="C:membrane"/>
    <property type="evidence" value="ECO:0007669"/>
    <property type="project" value="UniProtKB-SubCell"/>
</dbReference>
<feature type="transmembrane region" description="Helical" evidence="13">
    <location>
        <begin position="156"/>
        <end position="173"/>
    </location>
</feature>
<evidence type="ECO:0000256" key="9">
    <source>
        <dbReference type="ARBA" id="ARBA00023065"/>
    </source>
</evidence>
<evidence type="ECO:0000256" key="2">
    <source>
        <dbReference type="ARBA" id="ARBA00006920"/>
    </source>
</evidence>
<evidence type="ECO:0000313" key="15">
    <source>
        <dbReference type="Proteomes" id="UP000321857"/>
    </source>
</evidence>
<comment type="subcellular location">
    <subcellularLocation>
        <location evidence="1">Membrane</location>
        <topology evidence="1">Multi-pass membrane protein</topology>
    </subcellularLocation>
</comment>
<dbReference type="OrthoDB" id="7570568at2"/>